<dbReference type="GO" id="GO:0005975">
    <property type="term" value="P:carbohydrate metabolic process"/>
    <property type="evidence" value="ECO:0007669"/>
    <property type="project" value="InterPro"/>
</dbReference>
<evidence type="ECO:0000259" key="2">
    <source>
        <dbReference type="Pfam" id="PF19291"/>
    </source>
</evidence>
<dbReference type="Gene3D" id="1.50.10.10">
    <property type="match status" value="1"/>
</dbReference>
<dbReference type="InterPro" id="IPR012341">
    <property type="entry name" value="6hp_glycosidase-like_sf"/>
</dbReference>
<dbReference type="InterPro" id="IPR008928">
    <property type="entry name" value="6-hairpin_glycosidase_sf"/>
</dbReference>
<dbReference type="HOGENOM" id="CLU_010399_2_0_1"/>
<proteinExistence type="predicted"/>
<feature type="domain" description="Trehalase-like N-terminal" evidence="2">
    <location>
        <begin position="2"/>
        <end position="96"/>
    </location>
</feature>
<dbReference type="eggNOG" id="ENOG502QS7A">
    <property type="taxonomic scope" value="Eukaryota"/>
</dbReference>
<dbReference type="OMA" id="VEWMCVP"/>
<gene>
    <name evidence="3" type="ORF">DOTSEDRAFT_89790</name>
</gene>
<dbReference type="EMBL" id="KB446541">
    <property type="protein sequence ID" value="EME42382.1"/>
    <property type="molecule type" value="Genomic_DNA"/>
</dbReference>
<dbReference type="PANTHER" id="PTHR31616:SF0">
    <property type="entry name" value="GLUCAN 1,4-ALPHA-GLUCOSIDASE"/>
    <property type="match status" value="1"/>
</dbReference>
<dbReference type="OrthoDB" id="406733at2759"/>
<dbReference type="InterPro" id="IPR045582">
    <property type="entry name" value="Trehalase-like_N"/>
</dbReference>
<keyword evidence="4" id="KW-1185">Reference proteome</keyword>
<dbReference type="Pfam" id="PF19291">
    <property type="entry name" value="TREH_N"/>
    <property type="match status" value="1"/>
</dbReference>
<sequence>MPIEHYGLIGNMHTAALVASDGGCDFMCWPHFDSPAVFCRMLDKDKGGSFTITPTARHAKGIMTTKQQYVPSSNILQTMYLNDDGVMKLLDFFPRPKNHKPMEVRNEDITCTAQSVARAEVPTLKKWLVRRVECVRGEVDFIVRLLPSFNYAQHKHTVQIDESKTADEHEAPQTCVFQSKDLSLELHTTIDKDNDDGRMPQVHFEQVEGTELGQAMQARVHLEEGQRCSFILKDHEENSFSVTTSLMDRLQHETKDFWFSWLAQSKYRGRWQEVVHRSLLVLKLLTYEPTGAIVAAPTFSVPEAFGGGRNWDYRFTWVRDASFTVYILLRLGFRQEAEAFMSFISDRIRYSKTKEGALPIMFSIHGDIDLPEIELTHLDGYRGSKPVRIGNGAALHKQLDIYGELMDAIYLYNKYGKPISYDSWLSIREMIDFVCKIWREKDMSIWEVRGEVQNFTYSKIMLWVAVDRALRLVDKRNFPCPQRSKWLETRDQIMEEAMDKGYNHKIQSFIQSYEHPESLDSACLIAPLVFFVAPNDPRFTNTLNRMLKSPEQGGLTSNGMVYRYNLQSSNDGLSGDEGAFSMCTFWMVEALTRAGAYDEQYLDKAVTLFENALGYGNHLGMFSEEISKSGEQLGNTPQAFSHLALISAAFNLDRVTKCHFW</sequence>
<feature type="domain" description="GH15-like" evidence="1">
    <location>
        <begin position="272"/>
        <end position="649"/>
    </location>
</feature>
<accession>N1PJ12</accession>
<evidence type="ECO:0000313" key="4">
    <source>
        <dbReference type="Proteomes" id="UP000016933"/>
    </source>
</evidence>
<evidence type="ECO:0000259" key="1">
    <source>
        <dbReference type="Pfam" id="PF00723"/>
    </source>
</evidence>
<reference evidence="3 4" key="2">
    <citation type="journal article" date="2012" name="PLoS Pathog.">
        <title>Diverse lifestyles and strategies of plant pathogenesis encoded in the genomes of eighteen Dothideomycetes fungi.</title>
        <authorList>
            <person name="Ohm R.A."/>
            <person name="Feau N."/>
            <person name="Henrissat B."/>
            <person name="Schoch C.L."/>
            <person name="Horwitz B.A."/>
            <person name="Barry K.W."/>
            <person name="Condon B.J."/>
            <person name="Copeland A.C."/>
            <person name="Dhillon B."/>
            <person name="Glaser F."/>
            <person name="Hesse C.N."/>
            <person name="Kosti I."/>
            <person name="LaButti K."/>
            <person name="Lindquist E.A."/>
            <person name="Lucas S."/>
            <person name="Salamov A.A."/>
            <person name="Bradshaw R.E."/>
            <person name="Ciuffetti L."/>
            <person name="Hamelin R.C."/>
            <person name="Kema G.H.J."/>
            <person name="Lawrence C."/>
            <person name="Scott J.A."/>
            <person name="Spatafora J.W."/>
            <person name="Turgeon B.G."/>
            <person name="de Wit P.J.G.M."/>
            <person name="Zhong S."/>
            <person name="Goodwin S.B."/>
            <person name="Grigoriev I.V."/>
        </authorList>
    </citation>
    <scope>NUCLEOTIDE SEQUENCE [LARGE SCALE GENOMIC DNA]</scope>
    <source>
        <strain evidence="4">NZE10 / CBS 128990</strain>
    </source>
</reference>
<evidence type="ECO:0000313" key="3">
    <source>
        <dbReference type="EMBL" id="EME42382.1"/>
    </source>
</evidence>
<dbReference type="AlphaFoldDB" id="N1PJ12"/>
<organism evidence="3 4">
    <name type="scientific">Dothistroma septosporum (strain NZE10 / CBS 128990)</name>
    <name type="common">Red band needle blight fungus</name>
    <name type="synonym">Mycosphaerella pini</name>
    <dbReference type="NCBI Taxonomy" id="675120"/>
    <lineage>
        <taxon>Eukaryota</taxon>
        <taxon>Fungi</taxon>
        <taxon>Dikarya</taxon>
        <taxon>Ascomycota</taxon>
        <taxon>Pezizomycotina</taxon>
        <taxon>Dothideomycetes</taxon>
        <taxon>Dothideomycetidae</taxon>
        <taxon>Mycosphaerellales</taxon>
        <taxon>Mycosphaerellaceae</taxon>
        <taxon>Dothistroma</taxon>
    </lineage>
</organism>
<reference evidence="4" key="1">
    <citation type="journal article" date="2012" name="PLoS Genet.">
        <title>The genomes of the fungal plant pathogens Cladosporium fulvum and Dothistroma septosporum reveal adaptation to different hosts and lifestyles but also signatures of common ancestry.</title>
        <authorList>
            <person name="de Wit P.J.G.M."/>
            <person name="van der Burgt A."/>
            <person name="Oekmen B."/>
            <person name="Stergiopoulos I."/>
            <person name="Abd-Elsalam K.A."/>
            <person name="Aerts A.L."/>
            <person name="Bahkali A.H."/>
            <person name="Beenen H.G."/>
            <person name="Chettri P."/>
            <person name="Cox M.P."/>
            <person name="Datema E."/>
            <person name="de Vries R.P."/>
            <person name="Dhillon B."/>
            <person name="Ganley A.R."/>
            <person name="Griffiths S.A."/>
            <person name="Guo Y."/>
            <person name="Hamelin R.C."/>
            <person name="Henrissat B."/>
            <person name="Kabir M.S."/>
            <person name="Jashni M.K."/>
            <person name="Kema G."/>
            <person name="Klaubauf S."/>
            <person name="Lapidus A."/>
            <person name="Levasseur A."/>
            <person name="Lindquist E."/>
            <person name="Mehrabi R."/>
            <person name="Ohm R.A."/>
            <person name="Owen T.J."/>
            <person name="Salamov A."/>
            <person name="Schwelm A."/>
            <person name="Schijlen E."/>
            <person name="Sun H."/>
            <person name="van den Burg H.A."/>
            <person name="van Ham R.C.H.J."/>
            <person name="Zhang S."/>
            <person name="Goodwin S.B."/>
            <person name="Grigoriev I.V."/>
            <person name="Collemare J."/>
            <person name="Bradshaw R.E."/>
        </authorList>
    </citation>
    <scope>NUCLEOTIDE SEQUENCE [LARGE SCALE GENOMIC DNA]</scope>
    <source>
        <strain evidence="4">NZE10 / CBS 128990</strain>
    </source>
</reference>
<dbReference type="PANTHER" id="PTHR31616">
    <property type="entry name" value="TREHALASE"/>
    <property type="match status" value="1"/>
</dbReference>
<dbReference type="GO" id="GO:0004553">
    <property type="term" value="F:hydrolase activity, hydrolyzing O-glycosyl compounds"/>
    <property type="evidence" value="ECO:0007669"/>
    <property type="project" value="TreeGrafter"/>
</dbReference>
<name>N1PJ12_DOTSN</name>
<dbReference type="SUPFAM" id="SSF48208">
    <property type="entry name" value="Six-hairpin glycosidases"/>
    <property type="match status" value="1"/>
</dbReference>
<dbReference type="Pfam" id="PF00723">
    <property type="entry name" value="Glyco_hydro_15"/>
    <property type="match status" value="1"/>
</dbReference>
<dbReference type="InterPro" id="IPR011613">
    <property type="entry name" value="GH15-like"/>
</dbReference>
<keyword evidence="3" id="KW-0378">Hydrolase</keyword>
<dbReference type="Proteomes" id="UP000016933">
    <property type="component" value="Unassembled WGS sequence"/>
</dbReference>
<protein>
    <submittedName>
        <fullName evidence="3">Glycoside hydrolase family 15 protein</fullName>
    </submittedName>
</protein>